<organism evidence="4 5">
    <name type="scientific">Colletotrichum liriopes</name>
    <dbReference type="NCBI Taxonomy" id="708192"/>
    <lineage>
        <taxon>Eukaryota</taxon>
        <taxon>Fungi</taxon>
        <taxon>Dikarya</taxon>
        <taxon>Ascomycota</taxon>
        <taxon>Pezizomycotina</taxon>
        <taxon>Sordariomycetes</taxon>
        <taxon>Hypocreomycetidae</taxon>
        <taxon>Glomerellales</taxon>
        <taxon>Glomerellaceae</taxon>
        <taxon>Colletotrichum</taxon>
        <taxon>Colletotrichum spaethianum species complex</taxon>
    </lineage>
</organism>
<reference evidence="4 5" key="1">
    <citation type="submission" date="2021-07" db="EMBL/GenBank/DDBJ databases">
        <title>Genome data of Colletotrichum spaethianum.</title>
        <authorList>
            <person name="Utami Y.D."/>
            <person name="Hiruma K."/>
        </authorList>
    </citation>
    <scope>NUCLEOTIDE SEQUENCE [LARGE SCALE GENOMIC DNA]</scope>
    <source>
        <strain evidence="4 5">MAFF 242679</strain>
    </source>
</reference>
<accession>A0AA37LYK7</accession>
<evidence type="ECO:0000313" key="5">
    <source>
        <dbReference type="Proteomes" id="UP001055172"/>
    </source>
</evidence>
<sequence>MANHFNVIPKNPPGMPESFTLHVPEKELSKFQELLRLSKIGPATWWNQHTDGQFGISREWLSQAKETWLTSFDWRKHEEHINSFPNFKMTVKDVEAGQIELHFAALFSKNKNAIPVVFLHGFPASFTEFLPMMQLLANKYTPETLPYHIIAPSLPGYGLSGSPCQDVEMTLELAARIMNQLMIDLGFGKGYVAQGGDLGSLLARIMSVRYDACKAFHLNMLVLNAGETVPPFDDLTTEELQIMERTEVWHKTGLAFALEHGTRPSTVGLAISSNPLALLAWIGEKLVEWVDPRGPFSIDTVLSMFVSRRDGQGLSEGKPHPTSKEKPLGYSMFAHDLAVLPQAWAKQIYPNLAFFKTHSIVNRITPLCNILWTLSLIHSQGGHFASLEQPEAFLEDIEEFVESVTRLFSTKQ</sequence>
<dbReference type="PIRSF" id="PIRSF001112">
    <property type="entry name" value="Epoxide_hydrolase"/>
    <property type="match status" value="1"/>
</dbReference>
<dbReference type="PRINTS" id="PR00412">
    <property type="entry name" value="EPOXHYDRLASE"/>
</dbReference>
<comment type="similarity">
    <text evidence="1">Belongs to the peptidase S33 family.</text>
</comment>
<dbReference type="GO" id="GO:0097176">
    <property type="term" value="P:epoxide metabolic process"/>
    <property type="evidence" value="ECO:0007669"/>
    <property type="project" value="TreeGrafter"/>
</dbReference>
<dbReference type="GO" id="GO:0004301">
    <property type="term" value="F:epoxide hydrolase activity"/>
    <property type="evidence" value="ECO:0007669"/>
    <property type="project" value="TreeGrafter"/>
</dbReference>
<comment type="caution">
    <text evidence="4">The sequence shown here is derived from an EMBL/GenBank/DDBJ whole genome shotgun (WGS) entry which is preliminary data.</text>
</comment>
<dbReference type="PANTHER" id="PTHR21661:SF39">
    <property type="entry name" value="HYDROLASE, PUTATIVE (AFU_ORTHOLOGUE AFUA_3G08960)-RELATED"/>
    <property type="match status" value="1"/>
</dbReference>
<protein>
    <submittedName>
        <fullName evidence="4">Epoxide hydrolase</fullName>
    </submittedName>
</protein>
<name>A0AA37LYK7_9PEZI</name>
<evidence type="ECO:0000313" key="4">
    <source>
        <dbReference type="EMBL" id="GJC88603.1"/>
    </source>
</evidence>
<keyword evidence="5" id="KW-1185">Reference proteome</keyword>
<dbReference type="EMBL" id="BPPX01000034">
    <property type="protein sequence ID" value="GJC88603.1"/>
    <property type="molecule type" value="Genomic_DNA"/>
</dbReference>
<dbReference type="InterPro" id="IPR010497">
    <property type="entry name" value="Epoxide_hydro_N"/>
</dbReference>
<dbReference type="Pfam" id="PF06441">
    <property type="entry name" value="EHN"/>
    <property type="match status" value="1"/>
</dbReference>
<evidence type="ECO:0000259" key="3">
    <source>
        <dbReference type="Pfam" id="PF06441"/>
    </source>
</evidence>
<dbReference type="InterPro" id="IPR000639">
    <property type="entry name" value="Epox_hydrolase-like"/>
</dbReference>
<feature type="domain" description="Epoxide hydrolase N-terminal" evidence="3">
    <location>
        <begin position="17"/>
        <end position="129"/>
    </location>
</feature>
<gene>
    <name evidence="4" type="ORF">ColLi_11441</name>
</gene>
<dbReference type="Proteomes" id="UP001055172">
    <property type="component" value="Unassembled WGS sequence"/>
</dbReference>
<dbReference type="AlphaFoldDB" id="A0AA37LYK7"/>
<dbReference type="PANTHER" id="PTHR21661">
    <property type="entry name" value="EPOXIDE HYDROLASE 1-RELATED"/>
    <property type="match status" value="1"/>
</dbReference>
<evidence type="ECO:0000256" key="2">
    <source>
        <dbReference type="ARBA" id="ARBA00022801"/>
    </source>
</evidence>
<dbReference type="Gene3D" id="3.40.50.1820">
    <property type="entry name" value="alpha/beta hydrolase"/>
    <property type="match status" value="1"/>
</dbReference>
<dbReference type="InterPro" id="IPR029058">
    <property type="entry name" value="AB_hydrolase_fold"/>
</dbReference>
<evidence type="ECO:0000256" key="1">
    <source>
        <dbReference type="ARBA" id="ARBA00010088"/>
    </source>
</evidence>
<dbReference type="InterPro" id="IPR016292">
    <property type="entry name" value="Epoxide_hydrolase"/>
</dbReference>
<proteinExistence type="inferred from homology"/>
<keyword evidence="2 4" id="KW-0378">Hydrolase</keyword>
<dbReference type="SUPFAM" id="SSF53474">
    <property type="entry name" value="alpha/beta-Hydrolases"/>
    <property type="match status" value="1"/>
</dbReference>